<accession>A0A7X0FVL3</accession>
<dbReference type="Gene3D" id="1.10.150.20">
    <property type="entry name" value="5' to 3' exonuclease, C-terminal subdomain"/>
    <property type="match status" value="1"/>
</dbReference>
<feature type="binding site" evidence="4">
    <location>
        <position position="101"/>
    </location>
    <ligand>
        <name>Mg(2+)</name>
        <dbReference type="ChEBI" id="CHEBI:18420"/>
    </ligand>
</feature>
<dbReference type="Pfam" id="PF11799">
    <property type="entry name" value="IMS_C"/>
    <property type="match status" value="1"/>
</dbReference>
<dbReference type="GO" id="GO:0003887">
    <property type="term" value="F:DNA-directed DNA polymerase activity"/>
    <property type="evidence" value="ECO:0007669"/>
    <property type="project" value="UniProtKB-UniRule"/>
</dbReference>
<comment type="subunit">
    <text evidence="4">Monomer.</text>
</comment>
<evidence type="ECO:0000313" key="6">
    <source>
        <dbReference type="EMBL" id="MBB6394523.1"/>
    </source>
</evidence>
<keyword evidence="4" id="KW-0515">Mutator protein</keyword>
<keyword evidence="4" id="KW-0227">DNA damage</keyword>
<dbReference type="GO" id="GO:0009432">
    <property type="term" value="P:SOS response"/>
    <property type="evidence" value="ECO:0007669"/>
    <property type="project" value="TreeGrafter"/>
</dbReference>
<keyword evidence="4 6" id="KW-0548">Nucleotidyltransferase</keyword>
<dbReference type="EC" id="2.7.7.7" evidence="4"/>
<dbReference type="SUPFAM" id="SSF100879">
    <property type="entry name" value="Lesion bypass DNA polymerase (Y-family), little finger domain"/>
    <property type="match status" value="1"/>
</dbReference>
<dbReference type="InterPro" id="IPR024728">
    <property type="entry name" value="PolY_HhH_motif"/>
</dbReference>
<dbReference type="InterPro" id="IPR001126">
    <property type="entry name" value="UmuC"/>
</dbReference>
<keyword evidence="4 6" id="KW-0808">Transferase</keyword>
<proteinExistence type="inferred from homology"/>
<keyword evidence="7" id="KW-1185">Reference proteome</keyword>
<dbReference type="NCBIfam" id="NF003015">
    <property type="entry name" value="PRK03858.1"/>
    <property type="match status" value="1"/>
</dbReference>
<dbReference type="NCBIfam" id="NF002677">
    <property type="entry name" value="PRK02406.1"/>
    <property type="match status" value="1"/>
</dbReference>
<sequence>MSAGATILHADLDAFYASVEQRDDPALRGRPVIVGTGVVLAASYEAKACGVRTAMSGGQARRLCPRAVVVRPRMSAYSAASKAVFAVFRATTPLVEGLSIDEAFLDAHGLRRPPAEVAARLRREIAEEVGLPITVGVARTKFLAKVASGVAKPDGLLVVPPDGELEFLRPLPVRRLWGVGPATAARLAGFGVRTVGDVAGMPESTLVSVLGPGAGRHLYALAHNRDPRPVRTGVRRRSMGAQRALGRRPRSAAELDAMLVGLVDRLGGRLRKARRVCRTVTLRLRFGDYARATRSHTLAQATAETPVVLAAARGLLAAAGPVIDERGLTLIGLSLGNLHDDGAVQLTLPFDQAMAVDGAVDDVRDRFGSSAITRAVLLGRDQGVSAPLPPD</sequence>
<dbReference type="SUPFAM" id="SSF56672">
    <property type="entry name" value="DNA/RNA polymerases"/>
    <property type="match status" value="1"/>
</dbReference>
<dbReference type="Gene3D" id="3.40.1170.60">
    <property type="match status" value="1"/>
</dbReference>
<evidence type="ECO:0000313" key="7">
    <source>
        <dbReference type="Proteomes" id="UP000546324"/>
    </source>
</evidence>
<dbReference type="GO" id="GO:0000287">
    <property type="term" value="F:magnesium ion binding"/>
    <property type="evidence" value="ECO:0007669"/>
    <property type="project" value="UniProtKB-UniRule"/>
</dbReference>
<dbReference type="InterPro" id="IPR050116">
    <property type="entry name" value="DNA_polymerase-Y"/>
</dbReference>
<organism evidence="6 7">
    <name type="scientific">Actinomadura coerulea</name>
    <dbReference type="NCBI Taxonomy" id="46159"/>
    <lineage>
        <taxon>Bacteria</taxon>
        <taxon>Bacillati</taxon>
        <taxon>Actinomycetota</taxon>
        <taxon>Actinomycetes</taxon>
        <taxon>Streptosporangiales</taxon>
        <taxon>Thermomonosporaceae</taxon>
        <taxon>Actinomadura</taxon>
    </lineage>
</organism>
<evidence type="ECO:0000259" key="5">
    <source>
        <dbReference type="PROSITE" id="PS50173"/>
    </source>
</evidence>
<dbReference type="InterPro" id="IPR017961">
    <property type="entry name" value="DNA_pol_Y-fam_little_finger"/>
</dbReference>
<dbReference type="CDD" id="cd03586">
    <property type="entry name" value="PolY_Pol_IV_kappa"/>
    <property type="match status" value="1"/>
</dbReference>
<evidence type="ECO:0000256" key="3">
    <source>
        <dbReference type="ARBA" id="ARBA00049244"/>
    </source>
</evidence>
<keyword evidence="4" id="KW-0234">DNA repair</keyword>
<dbReference type="HAMAP" id="MF_01113">
    <property type="entry name" value="DNApol_IV"/>
    <property type="match status" value="1"/>
</dbReference>
<feature type="domain" description="UmuC" evidence="5">
    <location>
        <begin position="7"/>
        <end position="180"/>
    </location>
</feature>
<dbReference type="Gene3D" id="3.30.1490.100">
    <property type="entry name" value="DNA polymerase, Y-family, little finger domain"/>
    <property type="match status" value="1"/>
</dbReference>
<dbReference type="PANTHER" id="PTHR11076">
    <property type="entry name" value="DNA REPAIR POLYMERASE UMUC / TRANSFERASE FAMILY MEMBER"/>
    <property type="match status" value="1"/>
</dbReference>
<keyword evidence="4" id="KW-0239">DNA-directed DNA polymerase</keyword>
<feature type="active site" evidence="4">
    <location>
        <position position="102"/>
    </location>
</feature>
<dbReference type="InterPro" id="IPR036775">
    <property type="entry name" value="DNA_pol_Y-fam_lit_finger_sf"/>
</dbReference>
<dbReference type="GO" id="GO:0005829">
    <property type="term" value="C:cytosol"/>
    <property type="evidence" value="ECO:0007669"/>
    <property type="project" value="TreeGrafter"/>
</dbReference>
<evidence type="ECO:0000256" key="2">
    <source>
        <dbReference type="ARBA" id="ARBA00025589"/>
    </source>
</evidence>
<dbReference type="AlphaFoldDB" id="A0A7X0FVL3"/>
<dbReference type="InterPro" id="IPR043128">
    <property type="entry name" value="Rev_trsase/Diguanyl_cyclase"/>
</dbReference>
<dbReference type="PROSITE" id="PS50173">
    <property type="entry name" value="UMUC"/>
    <property type="match status" value="1"/>
</dbReference>
<comment type="subcellular location">
    <subcellularLocation>
        <location evidence="4">Cytoplasm</location>
    </subcellularLocation>
</comment>
<evidence type="ECO:0000256" key="4">
    <source>
        <dbReference type="HAMAP-Rule" id="MF_01113"/>
    </source>
</evidence>
<keyword evidence="4" id="KW-0460">Magnesium</keyword>
<dbReference type="Pfam" id="PF00817">
    <property type="entry name" value="IMS"/>
    <property type="match status" value="1"/>
</dbReference>
<comment type="caution">
    <text evidence="6">The sequence shown here is derived from an EMBL/GenBank/DDBJ whole genome shotgun (WGS) entry which is preliminary data.</text>
</comment>
<feature type="binding site" evidence="4">
    <location>
        <position position="11"/>
    </location>
    <ligand>
        <name>Mg(2+)</name>
        <dbReference type="ChEBI" id="CHEBI:18420"/>
    </ligand>
</feature>
<dbReference type="GO" id="GO:0003684">
    <property type="term" value="F:damaged DNA binding"/>
    <property type="evidence" value="ECO:0007669"/>
    <property type="project" value="InterPro"/>
</dbReference>
<dbReference type="PANTHER" id="PTHR11076:SF33">
    <property type="entry name" value="DNA POLYMERASE KAPPA"/>
    <property type="match status" value="1"/>
</dbReference>
<comment type="similarity">
    <text evidence="1 4">Belongs to the DNA polymerase type-Y family.</text>
</comment>
<dbReference type="Proteomes" id="UP000546324">
    <property type="component" value="Unassembled WGS sequence"/>
</dbReference>
<feature type="site" description="Substrate discrimination" evidence="4">
    <location>
        <position position="16"/>
    </location>
</feature>
<keyword evidence="4" id="KW-0479">Metal-binding</keyword>
<dbReference type="Gene3D" id="3.30.70.270">
    <property type="match status" value="1"/>
</dbReference>
<evidence type="ECO:0000256" key="1">
    <source>
        <dbReference type="ARBA" id="ARBA00010945"/>
    </source>
</evidence>
<keyword evidence="4" id="KW-0238">DNA-binding</keyword>
<name>A0A7X0FVL3_9ACTN</name>
<comment type="catalytic activity">
    <reaction evidence="3 4">
        <text>DNA(n) + a 2'-deoxyribonucleoside 5'-triphosphate = DNA(n+1) + diphosphate</text>
        <dbReference type="Rhea" id="RHEA:22508"/>
        <dbReference type="Rhea" id="RHEA-COMP:17339"/>
        <dbReference type="Rhea" id="RHEA-COMP:17340"/>
        <dbReference type="ChEBI" id="CHEBI:33019"/>
        <dbReference type="ChEBI" id="CHEBI:61560"/>
        <dbReference type="ChEBI" id="CHEBI:173112"/>
        <dbReference type="EC" id="2.7.7.7"/>
    </reaction>
</comment>
<keyword evidence="4" id="KW-0963">Cytoplasm</keyword>
<dbReference type="Pfam" id="PF11798">
    <property type="entry name" value="IMS_HHH"/>
    <property type="match status" value="1"/>
</dbReference>
<protein>
    <recommendedName>
        <fullName evidence="4">DNA polymerase IV</fullName>
        <shortName evidence="4">Pol IV</shortName>
        <ecNumber evidence="4">2.7.7.7</ecNumber>
    </recommendedName>
</protein>
<comment type="cofactor">
    <cofactor evidence="4">
        <name>Mg(2+)</name>
        <dbReference type="ChEBI" id="CHEBI:18420"/>
    </cofactor>
    <text evidence="4">Binds 2 magnesium ions per subunit.</text>
</comment>
<reference evidence="6 7" key="1">
    <citation type="submission" date="2020-08" db="EMBL/GenBank/DDBJ databases">
        <title>Sequencing the genomes of 1000 actinobacteria strains.</title>
        <authorList>
            <person name="Klenk H.-P."/>
        </authorList>
    </citation>
    <scope>NUCLEOTIDE SEQUENCE [LARGE SCALE GENOMIC DNA]</scope>
    <source>
        <strain evidence="6 7">DSM 43675</strain>
    </source>
</reference>
<gene>
    <name evidence="4" type="primary">dinB</name>
    <name evidence="6" type="ORF">BKA00_001437</name>
</gene>
<dbReference type="InterPro" id="IPR043502">
    <property type="entry name" value="DNA/RNA_pol_sf"/>
</dbReference>
<dbReference type="GO" id="GO:0006281">
    <property type="term" value="P:DNA repair"/>
    <property type="evidence" value="ECO:0007669"/>
    <property type="project" value="UniProtKB-UniRule"/>
</dbReference>
<dbReference type="GO" id="GO:0006261">
    <property type="term" value="P:DNA-templated DNA replication"/>
    <property type="evidence" value="ECO:0007669"/>
    <property type="project" value="UniProtKB-UniRule"/>
</dbReference>
<dbReference type="EMBL" id="JACHMQ010000001">
    <property type="protein sequence ID" value="MBB6394523.1"/>
    <property type="molecule type" value="Genomic_DNA"/>
</dbReference>
<keyword evidence="4" id="KW-0235">DNA replication</keyword>
<dbReference type="RefSeq" id="WP_221493044.1">
    <property type="nucleotide sequence ID" value="NZ_JACHMQ010000001.1"/>
</dbReference>
<dbReference type="GO" id="GO:0042276">
    <property type="term" value="P:error-prone translesion synthesis"/>
    <property type="evidence" value="ECO:0007669"/>
    <property type="project" value="TreeGrafter"/>
</dbReference>
<dbReference type="InterPro" id="IPR022880">
    <property type="entry name" value="DNApol_IV"/>
</dbReference>
<comment type="function">
    <text evidence="2 4">Poorly processive, error-prone DNA polymerase involved in untargeted mutagenesis. Copies undamaged DNA at stalled replication forks, which arise in vivo from mismatched or misaligned primer ends. These misaligned primers can be extended by PolIV. Exhibits no 3'-5' exonuclease (proofreading) activity. May be involved in translesional synthesis, in conjunction with the beta clamp from PolIII.</text>
</comment>